<evidence type="ECO:0000313" key="25">
    <source>
        <dbReference type="Proteomes" id="UP000198838"/>
    </source>
</evidence>
<organism evidence="24 25">
    <name type="scientific">Acetitomaculum ruminis DSM 5522</name>
    <dbReference type="NCBI Taxonomy" id="1120918"/>
    <lineage>
        <taxon>Bacteria</taxon>
        <taxon>Bacillati</taxon>
        <taxon>Bacillota</taxon>
        <taxon>Clostridia</taxon>
        <taxon>Lachnospirales</taxon>
        <taxon>Lachnospiraceae</taxon>
        <taxon>Acetitomaculum</taxon>
    </lineage>
</organism>
<dbReference type="SUPFAM" id="SSF51621">
    <property type="entry name" value="Phosphoenolpyruvate/pyruvate domain"/>
    <property type="match status" value="1"/>
</dbReference>
<keyword evidence="15 17" id="KW-0460">Magnesium</keyword>
<evidence type="ECO:0000256" key="4">
    <source>
        <dbReference type="ARBA" id="ARBA00004496"/>
    </source>
</evidence>
<feature type="domain" description="PEP-utilising enzyme mobile" evidence="21">
    <location>
        <begin position="150"/>
        <end position="219"/>
    </location>
</feature>
<comment type="cofactor">
    <cofactor evidence="2 17 20">
        <name>Mg(2+)</name>
        <dbReference type="ChEBI" id="CHEBI:18420"/>
    </cofactor>
</comment>
<evidence type="ECO:0000259" key="22">
    <source>
        <dbReference type="Pfam" id="PF02896"/>
    </source>
</evidence>
<evidence type="ECO:0000256" key="6">
    <source>
        <dbReference type="ARBA" id="ARBA00012232"/>
    </source>
</evidence>
<evidence type="ECO:0000256" key="13">
    <source>
        <dbReference type="ARBA" id="ARBA00022723"/>
    </source>
</evidence>
<dbReference type="Gene3D" id="1.10.274.10">
    <property type="entry name" value="PtsI, HPr-binding domain"/>
    <property type="match status" value="1"/>
</dbReference>
<keyword evidence="24" id="KW-0670">Pyruvate</keyword>
<dbReference type="OrthoDB" id="9765468at2"/>
<proteinExistence type="inferred from homology"/>
<evidence type="ECO:0000256" key="19">
    <source>
        <dbReference type="PIRSR" id="PIRSR000732-2"/>
    </source>
</evidence>
<dbReference type="Pfam" id="PF00391">
    <property type="entry name" value="PEP-utilizers"/>
    <property type="match status" value="1"/>
</dbReference>
<protein>
    <recommendedName>
        <fullName evidence="7 17">Phosphoenolpyruvate-protein phosphotransferase</fullName>
        <ecNumber evidence="6 17">2.7.3.9</ecNumber>
    </recommendedName>
    <alternativeName>
        <fullName evidence="16 17">Phosphotransferase system, enzyme I</fullName>
    </alternativeName>
</protein>
<feature type="domain" description="Phosphotransferase system enzyme I N-terminal" evidence="23">
    <location>
        <begin position="6"/>
        <end position="124"/>
    </location>
</feature>
<dbReference type="Pfam" id="PF02896">
    <property type="entry name" value="PEP-utilizers_C"/>
    <property type="match status" value="1"/>
</dbReference>
<dbReference type="GO" id="GO:0005737">
    <property type="term" value="C:cytoplasm"/>
    <property type="evidence" value="ECO:0007669"/>
    <property type="project" value="UniProtKB-SubCell"/>
</dbReference>
<dbReference type="PIRSF" id="PIRSF000732">
    <property type="entry name" value="PTS_enzyme_I"/>
    <property type="match status" value="1"/>
</dbReference>
<evidence type="ECO:0000256" key="11">
    <source>
        <dbReference type="ARBA" id="ARBA00022679"/>
    </source>
</evidence>
<dbReference type="PANTHER" id="PTHR46244:SF3">
    <property type="entry name" value="PHOSPHOENOLPYRUVATE-PROTEIN PHOSPHOTRANSFERASE"/>
    <property type="match status" value="1"/>
</dbReference>
<dbReference type="InterPro" id="IPR050499">
    <property type="entry name" value="PEP-utilizing_PTS_enzyme"/>
</dbReference>
<dbReference type="STRING" id="1120918.SAMN05216249_10338"/>
<evidence type="ECO:0000256" key="16">
    <source>
        <dbReference type="ARBA" id="ARBA00033235"/>
    </source>
</evidence>
<comment type="subcellular location">
    <subcellularLocation>
        <location evidence="4 17">Cytoplasm</location>
    </subcellularLocation>
</comment>
<keyword evidence="25" id="KW-1185">Reference proteome</keyword>
<dbReference type="InterPro" id="IPR008279">
    <property type="entry name" value="PEP-util_enz_mobile_dom"/>
</dbReference>
<evidence type="ECO:0000256" key="20">
    <source>
        <dbReference type="PIRSR" id="PIRSR000732-3"/>
    </source>
</evidence>
<feature type="binding site" evidence="20">
    <location>
        <position position="426"/>
    </location>
    <ligand>
        <name>Mg(2+)</name>
        <dbReference type="ChEBI" id="CHEBI:18420"/>
    </ligand>
</feature>
<dbReference type="Proteomes" id="UP000198838">
    <property type="component" value="Unassembled WGS sequence"/>
</dbReference>
<evidence type="ECO:0000256" key="7">
    <source>
        <dbReference type="ARBA" id="ARBA00016544"/>
    </source>
</evidence>
<evidence type="ECO:0000256" key="2">
    <source>
        <dbReference type="ARBA" id="ARBA00001946"/>
    </source>
</evidence>
<comment type="catalytic activity">
    <reaction evidence="1 17">
        <text>L-histidyl-[protein] + phosphoenolpyruvate = N(pros)-phospho-L-histidyl-[protein] + pyruvate</text>
        <dbReference type="Rhea" id="RHEA:23880"/>
        <dbReference type="Rhea" id="RHEA-COMP:9745"/>
        <dbReference type="Rhea" id="RHEA-COMP:9746"/>
        <dbReference type="ChEBI" id="CHEBI:15361"/>
        <dbReference type="ChEBI" id="CHEBI:29979"/>
        <dbReference type="ChEBI" id="CHEBI:58702"/>
        <dbReference type="ChEBI" id="CHEBI:64837"/>
        <dbReference type="EC" id="2.7.3.9"/>
    </reaction>
</comment>
<evidence type="ECO:0000256" key="10">
    <source>
        <dbReference type="ARBA" id="ARBA00022597"/>
    </source>
</evidence>
<dbReference type="PANTHER" id="PTHR46244">
    <property type="entry name" value="PHOSPHOENOLPYRUVATE-PROTEIN PHOSPHOTRANSFERASE"/>
    <property type="match status" value="1"/>
</dbReference>
<dbReference type="GO" id="GO:0009401">
    <property type="term" value="P:phosphoenolpyruvate-dependent sugar phosphotransferase system"/>
    <property type="evidence" value="ECO:0007669"/>
    <property type="project" value="UniProtKB-KW"/>
</dbReference>
<dbReference type="EC" id="2.7.3.9" evidence="6 17"/>
<evidence type="ECO:0000259" key="21">
    <source>
        <dbReference type="Pfam" id="PF00391"/>
    </source>
</evidence>
<evidence type="ECO:0000259" key="23">
    <source>
        <dbReference type="Pfam" id="PF05524"/>
    </source>
</evidence>
<evidence type="ECO:0000256" key="5">
    <source>
        <dbReference type="ARBA" id="ARBA00007837"/>
    </source>
</evidence>
<reference evidence="24 25" key="1">
    <citation type="submission" date="2016-10" db="EMBL/GenBank/DDBJ databases">
        <authorList>
            <person name="de Groot N.N."/>
        </authorList>
    </citation>
    <scope>NUCLEOTIDE SEQUENCE [LARGE SCALE GENOMIC DNA]</scope>
    <source>
        <strain evidence="24 25">DSM 5522</strain>
    </source>
</reference>
<evidence type="ECO:0000313" key="24">
    <source>
        <dbReference type="EMBL" id="SFA82842.1"/>
    </source>
</evidence>
<dbReference type="InterPro" id="IPR006318">
    <property type="entry name" value="PTS_EI-like"/>
</dbReference>
<evidence type="ECO:0000256" key="9">
    <source>
        <dbReference type="ARBA" id="ARBA00022490"/>
    </source>
</evidence>
<keyword evidence="11 17" id="KW-0808">Transferase</keyword>
<name>A0A1I0W2H7_9FIRM</name>
<evidence type="ECO:0000256" key="17">
    <source>
        <dbReference type="PIRNR" id="PIRNR000732"/>
    </source>
</evidence>
<accession>A0A1I0W2H7</accession>
<gene>
    <name evidence="24" type="ORF">SAMN05216249_10338</name>
</gene>
<evidence type="ECO:0000256" key="15">
    <source>
        <dbReference type="ARBA" id="ARBA00022842"/>
    </source>
</evidence>
<feature type="binding site" evidence="19">
    <location>
        <position position="460"/>
    </location>
    <ligand>
        <name>phosphoenolpyruvate</name>
        <dbReference type="ChEBI" id="CHEBI:58702"/>
    </ligand>
</feature>
<keyword evidence="14 17" id="KW-0418">Kinase</keyword>
<keyword evidence="12 17" id="KW-0598">Phosphotransferase system</keyword>
<dbReference type="InterPro" id="IPR000121">
    <property type="entry name" value="PEP_util_C"/>
</dbReference>
<feature type="binding site" evidence="19">
    <location>
        <position position="292"/>
    </location>
    <ligand>
        <name>phosphoenolpyruvate</name>
        <dbReference type="ChEBI" id="CHEBI:58702"/>
    </ligand>
</feature>
<dbReference type="SUPFAM" id="SSF47831">
    <property type="entry name" value="Enzyme I of the PEP:sugar phosphotransferase system HPr-binding (sub)domain"/>
    <property type="match status" value="1"/>
</dbReference>
<keyword evidence="13 17" id="KW-0479">Metal-binding</keyword>
<dbReference type="GO" id="GO:0046872">
    <property type="term" value="F:metal ion binding"/>
    <property type="evidence" value="ECO:0007669"/>
    <property type="project" value="UniProtKB-KW"/>
</dbReference>
<feature type="active site" description="Proton donor" evidence="18">
    <location>
        <position position="497"/>
    </location>
</feature>
<keyword evidence="9 17" id="KW-0963">Cytoplasm</keyword>
<feature type="binding site" evidence="19">
    <location>
        <position position="328"/>
    </location>
    <ligand>
        <name>phosphoenolpyruvate</name>
        <dbReference type="ChEBI" id="CHEBI:58702"/>
    </ligand>
</feature>
<dbReference type="InterPro" id="IPR036618">
    <property type="entry name" value="PtsI_HPr-bd_sf"/>
</dbReference>
<dbReference type="PRINTS" id="PR01736">
    <property type="entry name" value="PHPHTRNFRASE"/>
</dbReference>
<dbReference type="InterPro" id="IPR024692">
    <property type="entry name" value="PTS_EI"/>
</dbReference>
<keyword evidence="8 17" id="KW-0813">Transport</keyword>
<dbReference type="GO" id="GO:0016301">
    <property type="term" value="F:kinase activity"/>
    <property type="evidence" value="ECO:0007669"/>
    <property type="project" value="UniProtKB-KW"/>
</dbReference>
<dbReference type="EMBL" id="FOJY01000003">
    <property type="protein sequence ID" value="SFA82842.1"/>
    <property type="molecule type" value="Genomic_DNA"/>
</dbReference>
<feature type="binding site" evidence="20">
    <location>
        <position position="450"/>
    </location>
    <ligand>
        <name>Mg(2+)</name>
        <dbReference type="ChEBI" id="CHEBI:18420"/>
    </ligand>
</feature>
<feature type="active site" description="Tele-phosphohistidine intermediate" evidence="18">
    <location>
        <position position="187"/>
    </location>
</feature>
<dbReference type="NCBIfam" id="TIGR01417">
    <property type="entry name" value="PTS_I_fam"/>
    <property type="match status" value="1"/>
</dbReference>
<dbReference type="GO" id="GO:0008965">
    <property type="term" value="F:phosphoenolpyruvate-protein phosphotransferase activity"/>
    <property type="evidence" value="ECO:0007669"/>
    <property type="project" value="UniProtKB-EC"/>
</dbReference>
<evidence type="ECO:0000256" key="3">
    <source>
        <dbReference type="ARBA" id="ARBA00002728"/>
    </source>
</evidence>
<dbReference type="Gene3D" id="3.20.20.60">
    <property type="entry name" value="Phosphoenolpyruvate-binding domains"/>
    <property type="match status" value="1"/>
</dbReference>
<dbReference type="AlphaFoldDB" id="A0A1I0W2H7"/>
<dbReference type="InterPro" id="IPR023151">
    <property type="entry name" value="PEP_util_CS"/>
</dbReference>
<keyword evidence="10 17" id="KW-0762">Sugar transport</keyword>
<feature type="binding site" evidence="19">
    <location>
        <begin position="449"/>
        <end position="450"/>
    </location>
    <ligand>
        <name>phosphoenolpyruvate</name>
        <dbReference type="ChEBI" id="CHEBI:58702"/>
    </ligand>
</feature>
<evidence type="ECO:0000256" key="18">
    <source>
        <dbReference type="PIRSR" id="PIRSR000732-1"/>
    </source>
</evidence>
<evidence type="ECO:0000256" key="14">
    <source>
        <dbReference type="ARBA" id="ARBA00022777"/>
    </source>
</evidence>
<dbReference type="InterPro" id="IPR015813">
    <property type="entry name" value="Pyrv/PenolPyrv_kinase-like_dom"/>
</dbReference>
<dbReference type="SUPFAM" id="SSF52009">
    <property type="entry name" value="Phosphohistidine domain"/>
    <property type="match status" value="1"/>
</dbReference>
<dbReference type="RefSeq" id="WP_092870443.1">
    <property type="nucleotide sequence ID" value="NZ_FOJY01000003.1"/>
</dbReference>
<comment type="similarity">
    <text evidence="5 17">Belongs to the PEP-utilizing enzyme family.</text>
</comment>
<evidence type="ECO:0000256" key="8">
    <source>
        <dbReference type="ARBA" id="ARBA00022448"/>
    </source>
</evidence>
<sequence>MNDIFKGTSVNGGIAIGKIFVFNTAKENIKSKKVEDIDAELKRFEDAKTRAMEQLDTVYENVAKEIGSEAEIFNNQKMTLLDEEYISSITDLISSRSSAEYAIVKTRNNYFNIFSAIDDAYFKKKAIDIEDVSNRMLSILAGDKNTNITFDEPVILLADKLTPSQTMLLDKSKVLALVTKKGSIISHTAILARSLSIPAVLGINFPEDSNGKMAIVDGFNSTMTINPDEMLIKKAKDFKSKVDEQNAHLIELRGKKNLTLSGKSIEIYANIKDSSDVSSAIYNDAGGIGLFRTEFLFLGKDRFPGEEEQFNAYKEAAENMHTKIVVIRTLDIGADKTEKYFHSVKEENPALGIRGIRMSFKYPEIFNTQLRALLRASYFGNIAILFPMISSISEISRAKKMIRNAANELIEENFPFRIPEIGVMIETPAAALISDAIAQEVDFLSIGTNDLIQYTLAADRQNEEMMPYLNAHSPAILKLIKMTIDNGHLNGCRVGICGEMAADSSLTQTFMEMGVDELSVEPYKILKLREQIRNMP</sequence>
<evidence type="ECO:0000256" key="1">
    <source>
        <dbReference type="ARBA" id="ARBA00000683"/>
    </source>
</evidence>
<dbReference type="InterPro" id="IPR008731">
    <property type="entry name" value="PTS_EIN"/>
</dbReference>
<dbReference type="InterPro" id="IPR036637">
    <property type="entry name" value="Phosphohistidine_dom_sf"/>
</dbReference>
<comment type="function">
    <text evidence="3 17">General (non sugar-specific) component of the phosphoenolpyruvate-dependent sugar phosphotransferase system (sugar PTS). This major carbohydrate active-transport system catalyzes the phosphorylation of incoming sugar substrates concomitantly with their translocation across the cell membrane. Enzyme I transfers the phosphoryl group from phosphoenolpyruvate (PEP) to the phosphoryl carrier protein (HPr).</text>
</comment>
<dbReference type="PROSITE" id="PS00742">
    <property type="entry name" value="PEP_ENZYMES_2"/>
    <property type="match status" value="1"/>
</dbReference>
<dbReference type="Gene3D" id="3.50.30.10">
    <property type="entry name" value="Phosphohistidine domain"/>
    <property type="match status" value="1"/>
</dbReference>
<dbReference type="InterPro" id="IPR040442">
    <property type="entry name" value="Pyrv_kinase-like_dom_sf"/>
</dbReference>
<dbReference type="Pfam" id="PF05524">
    <property type="entry name" value="PEP-utilisers_N"/>
    <property type="match status" value="1"/>
</dbReference>
<feature type="domain" description="PEP-utilising enzyme C-terminal" evidence="22">
    <location>
        <begin position="252"/>
        <end position="535"/>
    </location>
</feature>
<evidence type="ECO:0000256" key="12">
    <source>
        <dbReference type="ARBA" id="ARBA00022683"/>
    </source>
</evidence>